<dbReference type="Pfam" id="PF00672">
    <property type="entry name" value="HAMP"/>
    <property type="match status" value="1"/>
</dbReference>
<protein>
    <recommendedName>
        <fullName evidence="3">histidine kinase</fullName>
        <ecNumber evidence="3">2.7.13.3</ecNumber>
    </recommendedName>
</protein>
<keyword evidence="12 15" id="KW-1133">Transmembrane helix</keyword>
<dbReference type="InterPro" id="IPR036890">
    <property type="entry name" value="HATPase_C_sf"/>
</dbReference>
<comment type="catalytic activity">
    <reaction evidence="1">
        <text>ATP + protein L-histidine = ADP + protein N-phospho-L-histidine.</text>
        <dbReference type="EC" id="2.7.13.3"/>
    </reaction>
</comment>
<dbReference type="InterPro" id="IPR003660">
    <property type="entry name" value="HAMP_dom"/>
</dbReference>
<keyword evidence="10 18" id="KW-0418">Kinase</keyword>
<dbReference type="CDD" id="cd06225">
    <property type="entry name" value="HAMP"/>
    <property type="match status" value="1"/>
</dbReference>
<evidence type="ECO:0000256" key="14">
    <source>
        <dbReference type="ARBA" id="ARBA00023136"/>
    </source>
</evidence>
<dbReference type="GO" id="GO:0000155">
    <property type="term" value="F:phosphorelay sensor kinase activity"/>
    <property type="evidence" value="ECO:0007669"/>
    <property type="project" value="InterPro"/>
</dbReference>
<evidence type="ECO:0000256" key="12">
    <source>
        <dbReference type="ARBA" id="ARBA00022989"/>
    </source>
</evidence>
<dbReference type="RefSeq" id="WP_105749701.1">
    <property type="nucleotide sequence ID" value="NZ_PVLQ01000111.1"/>
</dbReference>
<keyword evidence="9" id="KW-0547">Nucleotide-binding</keyword>
<evidence type="ECO:0000256" key="3">
    <source>
        <dbReference type="ARBA" id="ARBA00012438"/>
    </source>
</evidence>
<proteinExistence type="predicted"/>
<organism evidence="18 19">
    <name type="scientific">Malikia granosa</name>
    <dbReference type="NCBI Taxonomy" id="263067"/>
    <lineage>
        <taxon>Bacteria</taxon>
        <taxon>Pseudomonadati</taxon>
        <taxon>Pseudomonadota</taxon>
        <taxon>Betaproteobacteria</taxon>
        <taxon>Burkholderiales</taxon>
        <taxon>Comamonadaceae</taxon>
        <taxon>Malikia</taxon>
    </lineage>
</organism>
<keyword evidence="8 15" id="KW-0812">Transmembrane</keyword>
<dbReference type="Proteomes" id="UP000238589">
    <property type="component" value="Unassembled WGS sequence"/>
</dbReference>
<keyword evidence="7" id="KW-0808">Transferase</keyword>
<dbReference type="Gene3D" id="1.10.287.130">
    <property type="match status" value="1"/>
</dbReference>
<feature type="transmembrane region" description="Helical" evidence="15">
    <location>
        <begin position="30"/>
        <end position="48"/>
    </location>
</feature>
<evidence type="ECO:0000256" key="4">
    <source>
        <dbReference type="ARBA" id="ARBA00022475"/>
    </source>
</evidence>
<dbReference type="Pfam" id="PF16524">
    <property type="entry name" value="RisS_PPD"/>
    <property type="match status" value="1"/>
</dbReference>
<dbReference type="PANTHER" id="PTHR44936:SF5">
    <property type="entry name" value="SENSOR HISTIDINE KINASE ENVZ"/>
    <property type="match status" value="1"/>
</dbReference>
<evidence type="ECO:0000313" key="19">
    <source>
        <dbReference type="Proteomes" id="UP000238589"/>
    </source>
</evidence>
<dbReference type="InterPro" id="IPR050980">
    <property type="entry name" value="2C_sensor_his_kinase"/>
</dbReference>
<dbReference type="PROSITE" id="PS50109">
    <property type="entry name" value="HIS_KIN"/>
    <property type="match status" value="1"/>
</dbReference>
<evidence type="ECO:0000259" key="17">
    <source>
        <dbReference type="PROSITE" id="PS50885"/>
    </source>
</evidence>
<accession>A0A2S9K0J7</accession>
<dbReference type="SMART" id="SM00388">
    <property type="entry name" value="HisKA"/>
    <property type="match status" value="1"/>
</dbReference>
<dbReference type="Gene3D" id="3.30.450.300">
    <property type="entry name" value="Sensor histidine kinase RisS, periplasmic domain"/>
    <property type="match status" value="1"/>
</dbReference>
<dbReference type="OrthoDB" id="9804645at2"/>
<evidence type="ECO:0000256" key="13">
    <source>
        <dbReference type="ARBA" id="ARBA00023012"/>
    </source>
</evidence>
<evidence type="ECO:0000256" key="7">
    <source>
        <dbReference type="ARBA" id="ARBA00022679"/>
    </source>
</evidence>
<gene>
    <name evidence="18" type="ORF">C6P64_16840</name>
</gene>
<keyword evidence="6" id="KW-0597">Phosphoprotein</keyword>
<dbReference type="AlphaFoldDB" id="A0A2S9K0J7"/>
<dbReference type="SMART" id="SM00304">
    <property type="entry name" value="HAMP"/>
    <property type="match status" value="1"/>
</dbReference>
<dbReference type="PROSITE" id="PS50885">
    <property type="entry name" value="HAMP"/>
    <property type="match status" value="1"/>
</dbReference>
<evidence type="ECO:0000256" key="2">
    <source>
        <dbReference type="ARBA" id="ARBA00004429"/>
    </source>
</evidence>
<evidence type="ECO:0000256" key="6">
    <source>
        <dbReference type="ARBA" id="ARBA00022553"/>
    </source>
</evidence>
<feature type="transmembrane region" description="Helical" evidence="15">
    <location>
        <begin position="171"/>
        <end position="193"/>
    </location>
</feature>
<dbReference type="EC" id="2.7.13.3" evidence="3"/>
<evidence type="ECO:0000259" key="16">
    <source>
        <dbReference type="PROSITE" id="PS50109"/>
    </source>
</evidence>
<evidence type="ECO:0000256" key="5">
    <source>
        <dbReference type="ARBA" id="ARBA00022519"/>
    </source>
</evidence>
<feature type="domain" description="Histidine kinase" evidence="16">
    <location>
        <begin position="253"/>
        <end position="456"/>
    </location>
</feature>
<dbReference type="InterPro" id="IPR005467">
    <property type="entry name" value="His_kinase_dom"/>
</dbReference>
<dbReference type="SUPFAM" id="SSF47384">
    <property type="entry name" value="Homodimeric domain of signal transducing histidine kinase"/>
    <property type="match status" value="1"/>
</dbReference>
<reference evidence="18 19" key="1">
    <citation type="submission" date="2018-03" db="EMBL/GenBank/DDBJ databases">
        <title>Comparative genomics illustrates the genes involved in a hyperalkaliphilic mechanisms of Serpentinomonas isolated from highly-alkaline calcium-rich serpentinized springs.</title>
        <authorList>
            <person name="Suzuki S."/>
            <person name="Ishii S."/>
            <person name="Walworth N."/>
            <person name="Bird L."/>
            <person name="Kuenen J.G."/>
            <person name="Nealson K.H."/>
        </authorList>
    </citation>
    <scope>NUCLEOTIDE SEQUENCE [LARGE SCALE GENOMIC DNA]</scope>
    <source>
        <strain evidence="18 19">P1</strain>
    </source>
</reference>
<sequence length="456" mass="50420">MKAGPRLRWLRLRLAQAIGWQGISLFWRNWFALALILLGCMLAWLQSYRALEFEPRALQSARQVASLVNLSRAALRHVDPIARVSLMKSLLDEEEVQISVREPGDSYQPYDQDAFGRRISAELTQLLGKGTLVARAVNGRDGLWVGFKIGREQFWLLTDPRRVGAVERGTLLVWLGIAGLFSLLGSAVLARLINQPLKRLQVAATQVREGNFASVRLDETVTTQEIREVNIGFNRMARQLGQAEQDRVLMLAGISHDLRTPLARLRLEAELSVSDESARADMVADIEQVDATIDKFLDYARTGPERSEPVDLVSTLNDAVRACGTRSPLRLQMQVSPGTVVLGDAVELRRVFSNLLENALRYGRGADGMAEVEVEAELLAQKVRVTLRDHGPGVSDEQLPRLTQPFFRGDSARTAASGSGLGLAIVNKTVARMGGQLTLRRHPEGGLVAELLLRRG</sequence>
<dbReference type="InterPro" id="IPR032408">
    <property type="entry name" value="RisS_PPD"/>
</dbReference>
<dbReference type="GO" id="GO:0005886">
    <property type="term" value="C:plasma membrane"/>
    <property type="evidence" value="ECO:0007669"/>
    <property type="project" value="UniProtKB-SubCell"/>
</dbReference>
<dbReference type="SMART" id="SM00387">
    <property type="entry name" value="HATPase_c"/>
    <property type="match status" value="1"/>
</dbReference>
<dbReference type="Pfam" id="PF00512">
    <property type="entry name" value="HisKA"/>
    <property type="match status" value="1"/>
</dbReference>
<keyword evidence="13" id="KW-0902">Two-component regulatory system</keyword>
<keyword evidence="19" id="KW-1185">Reference proteome</keyword>
<dbReference type="SUPFAM" id="SSF55874">
    <property type="entry name" value="ATPase domain of HSP90 chaperone/DNA topoisomerase II/histidine kinase"/>
    <property type="match status" value="1"/>
</dbReference>
<dbReference type="InterPro" id="IPR004358">
    <property type="entry name" value="Sig_transdc_His_kin-like_C"/>
</dbReference>
<dbReference type="InterPro" id="IPR036097">
    <property type="entry name" value="HisK_dim/P_sf"/>
</dbReference>
<feature type="domain" description="HAMP" evidence="17">
    <location>
        <begin position="191"/>
        <end position="245"/>
    </location>
</feature>
<dbReference type="GO" id="GO:0005524">
    <property type="term" value="F:ATP binding"/>
    <property type="evidence" value="ECO:0007669"/>
    <property type="project" value="UniProtKB-KW"/>
</dbReference>
<dbReference type="CDD" id="cd00082">
    <property type="entry name" value="HisKA"/>
    <property type="match status" value="1"/>
</dbReference>
<evidence type="ECO:0000256" key="10">
    <source>
        <dbReference type="ARBA" id="ARBA00022777"/>
    </source>
</evidence>
<keyword evidence="11" id="KW-0067">ATP-binding</keyword>
<keyword evidence="14 15" id="KW-0472">Membrane</keyword>
<evidence type="ECO:0000256" key="8">
    <source>
        <dbReference type="ARBA" id="ARBA00022692"/>
    </source>
</evidence>
<evidence type="ECO:0000256" key="11">
    <source>
        <dbReference type="ARBA" id="ARBA00022840"/>
    </source>
</evidence>
<dbReference type="InterPro" id="IPR003594">
    <property type="entry name" value="HATPase_dom"/>
</dbReference>
<evidence type="ECO:0000256" key="1">
    <source>
        <dbReference type="ARBA" id="ARBA00000085"/>
    </source>
</evidence>
<dbReference type="InterPro" id="IPR038421">
    <property type="entry name" value="RisS_PPD_sf"/>
</dbReference>
<evidence type="ECO:0000256" key="9">
    <source>
        <dbReference type="ARBA" id="ARBA00022741"/>
    </source>
</evidence>
<keyword evidence="4" id="KW-1003">Cell membrane</keyword>
<dbReference type="PRINTS" id="PR00344">
    <property type="entry name" value="BCTRLSENSOR"/>
</dbReference>
<dbReference type="Gene3D" id="3.30.565.10">
    <property type="entry name" value="Histidine kinase-like ATPase, C-terminal domain"/>
    <property type="match status" value="1"/>
</dbReference>
<evidence type="ECO:0000313" key="18">
    <source>
        <dbReference type="EMBL" id="PRD63973.1"/>
    </source>
</evidence>
<keyword evidence="5" id="KW-0997">Cell inner membrane</keyword>
<dbReference type="PANTHER" id="PTHR44936">
    <property type="entry name" value="SENSOR PROTEIN CREC"/>
    <property type="match status" value="1"/>
</dbReference>
<dbReference type="Pfam" id="PF02518">
    <property type="entry name" value="HATPase_c"/>
    <property type="match status" value="1"/>
</dbReference>
<evidence type="ECO:0000256" key="15">
    <source>
        <dbReference type="SAM" id="Phobius"/>
    </source>
</evidence>
<dbReference type="InterPro" id="IPR003661">
    <property type="entry name" value="HisK_dim/P_dom"/>
</dbReference>
<comment type="caution">
    <text evidence="18">The sequence shown here is derived from an EMBL/GenBank/DDBJ whole genome shotgun (WGS) entry which is preliminary data.</text>
</comment>
<name>A0A2S9K0J7_9BURK</name>
<comment type="subcellular location">
    <subcellularLocation>
        <location evidence="2">Cell inner membrane</location>
        <topology evidence="2">Multi-pass membrane protein</topology>
    </subcellularLocation>
</comment>
<dbReference type="EMBL" id="PVLQ01000111">
    <property type="protein sequence ID" value="PRD63973.1"/>
    <property type="molecule type" value="Genomic_DNA"/>
</dbReference>